<dbReference type="SUPFAM" id="SSF46689">
    <property type="entry name" value="Homeodomain-like"/>
    <property type="match status" value="1"/>
</dbReference>
<proteinExistence type="predicted"/>
<dbReference type="Proteomes" id="UP001150238">
    <property type="component" value="Unassembled WGS sequence"/>
</dbReference>
<comment type="caution">
    <text evidence="1">The sequence shown here is derived from an EMBL/GenBank/DDBJ whole genome shotgun (WGS) entry which is preliminary data.</text>
</comment>
<reference evidence="1" key="2">
    <citation type="journal article" date="2023" name="Proc. Natl. Acad. Sci. U.S.A.">
        <title>A global phylogenomic analysis of the shiitake genus Lentinula.</title>
        <authorList>
            <person name="Sierra-Patev S."/>
            <person name="Min B."/>
            <person name="Naranjo-Ortiz M."/>
            <person name="Looney B."/>
            <person name="Konkel Z."/>
            <person name="Slot J.C."/>
            <person name="Sakamoto Y."/>
            <person name="Steenwyk J.L."/>
            <person name="Rokas A."/>
            <person name="Carro J."/>
            <person name="Camarero S."/>
            <person name="Ferreira P."/>
            <person name="Molpeceres G."/>
            <person name="Ruiz-Duenas F.J."/>
            <person name="Serrano A."/>
            <person name="Henrissat B."/>
            <person name="Drula E."/>
            <person name="Hughes K.W."/>
            <person name="Mata J.L."/>
            <person name="Ishikawa N.K."/>
            <person name="Vargas-Isla R."/>
            <person name="Ushijima S."/>
            <person name="Smith C.A."/>
            <person name="Donoghue J."/>
            <person name="Ahrendt S."/>
            <person name="Andreopoulos W."/>
            <person name="He G."/>
            <person name="LaButti K."/>
            <person name="Lipzen A."/>
            <person name="Ng V."/>
            <person name="Riley R."/>
            <person name="Sandor L."/>
            <person name="Barry K."/>
            <person name="Martinez A.T."/>
            <person name="Xiao Y."/>
            <person name="Gibbons J.G."/>
            <person name="Terashima K."/>
            <person name="Grigoriev I.V."/>
            <person name="Hibbett D."/>
        </authorList>
    </citation>
    <scope>NUCLEOTIDE SEQUENCE</scope>
    <source>
        <strain evidence="1">Sp2 HRB7682 ss15</strain>
    </source>
</reference>
<protein>
    <recommendedName>
        <fullName evidence="3">Winged helix-turn helix domain-containing protein</fullName>
    </recommendedName>
</protein>
<accession>A0A9W9DEH9</accession>
<gene>
    <name evidence="1" type="ORF">C8J55DRAFT_440039</name>
</gene>
<evidence type="ECO:0000313" key="2">
    <source>
        <dbReference type="Proteomes" id="UP001150238"/>
    </source>
</evidence>
<sequence>MPRKRNIVPLRRHYSTDLKRRVLYQQYTLGKKTAAIAIDLNMPLRVVQRVLNTWNNIGEVCRDRRGQGRASRLPRDHCQHLVSLIEHSPDLYLDELQVELLMQYGIEVSIPTICRTLQRLGYSSKKLSKQAAERLDHKLTDFIMQIKDEPPNRIVCGDEAAVNIHTTYRENGWSMRGVKARKTAKFVRGKR</sequence>
<dbReference type="PANTHER" id="PTHR48472:SF1">
    <property type="entry name" value="TC1-LIKE TRANSPOSASE DDE DOMAIN-CONTAINING PROTEIN"/>
    <property type="match status" value="1"/>
</dbReference>
<name>A0A9W9DEH9_9AGAR</name>
<dbReference type="InterPro" id="IPR009057">
    <property type="entry name" value="Homeodomain-like_sf"/>
</dbReference>
<evidence type="ECO:0008006" key="3">
    <source>
        <dbReference type="Google" id="ProtNLM"/>
    </source>
</evidence>
<reference evidence="1" key="1">
    <citation type="submission" date="2022-08" db="EMBL/GenBank/DDBJ databases">
        <authorList>
            <consortium name="DOE Joint Genome Institute"/>
            <person name="Min B."/>
            <person name="Riley R."/>
            <person name="Sierra-Patev S."/>
            <person name="Naranjo-Ortiz M."/>
            <person name="Looney B."/>
            <person name="Konkel Z."/>
            <person name="Slot J.C."/>
            <person name="Sakamoto Y."/>
            <person name="Steenwyk J.L."/>
            <person name="Rokas A."/>
            <person name="Carro J."/>
            <person name="Camarero S."/>
            <person name="Ferreira P."/>
            <person name="Molpeceres G."/>
            <person name="Ruiz-Duenas F.J."/>
            <person name="Serrano A."/>
            <person name="Henrissat B."/>
            <person name="Drula E."/>
            <person name="Hughes K.W."/>
            <person name="Mata J.L."/>
            <person name="Ishikawa N.K."/>
            <person name="Vargas-Isla R."/>
            <person name="Ushijima S."/>
            <person name="Smith C.A."/>
            <person name="Ahrendt S."/>
            <person name="Andreopoulos W."/>
            <person name="He G."/>
            <person name="Labutti K."/>
            <person name="Lipzen A."/>
            <person name="Ng V."/>
            <person name="Sandor L."/>
            <person name="Barry K."/>
            <person name="Martinez A.T."/>
            <person name="Xiao Y."/>
            <person name="Gibbons J.G."/>
            <person name="Terashima K."/>
            <person name="Hibbett D.S."/>
            <person name="Grigoriev I.V."/>
        </authorList>
    </citation>
    <scope>NUCLEOTIDE SEQUENCE</scope>
    <source>
        <strain evidence="1">Sp2 HRB7682 ss15</strain>
    </source>
</reference>
<dbReference type="EMBL" id="JANVFS010000046">
    <property type="protein sequence ID" value="KAJ4466160.1"/>
    <property type="molecule type" value="Genomic_DNA"/>
</dbReference>
<dbReference type="AlphaFoldDB" id="A0A9W9DEH9"/>
<organism evidence="1 2">
    <name type="scientific">Lentinula lateritia</name>
    <dbReference type="NCBI Taxonomy" id="40482"/>
    <lineage>
        <taxon>Eukaryota</taxon>
        <taxon>Fungi</taxon>
        <taxon>Dikarya</taxon>
        <taxon>Basidiomycota</taxon>
        <taxon>Agaricomycotina</taxon>
        <taxon>Agaricomycetes</taxon>
        <taxon>Agaricomycetidae</taxon>
        <taxon>Agaricales</taxon>
        <taxon>Marasmiineae</taxon>
        <taxon>Omphalotaceae</taxon>
        <taxon>Lentinula</taxon>
    </lineage>
</organism>
<evidence type="ECO:0000313" key="1">
    <source>
        <dbReference type="EMBL" id="KAJ4466160.1"/>
    </source>
</evidence>
<dbReference type="PANTHER" id="PTHR48472">
    <property type="entry name" value="TC1-LIKE TRANSPOSASE DDE DOMAIN-CONTAINING PROTEIN"/>
    <property type="match status" value="1"/>
</dbReference>